<keyword evidence="3" id="KW-0274">FAD</keyword>
<evidence type="ECO:0000256" key="1">
    <source>
        <dbReference type="ARBA" id="ARBA00001974"/>
    </source>
</evidence>
<protein>
    <submittedName>
        <fullName evidence="7">Monomeric sarcosine oxidase</fullName>
        <ecNumber evidence="7">1.5.3.1</ecNumber>
    </submittedName>
</protein>
<dbReference type="EMBL" id="CP036264">
    <property type="protein sequence ID" value="QEG00852.1"/>
    <property type="molecule type" value="Genomic_DNA"/>
</dbReference>
<dbReference type="SUPFAM" id="SSF51905">
    <property type="entry name" value="FAD/NAD(P)-binding domain"/>
    <property type="match status" value="1"/>
</dbReference>
<dbReference type="Pfam" id="PF01266">
    <property type="entry name" value="DAO"/>
    <property type="match status" value="1"/>
</dbReference>
<sequence length="377" mass="41151">MANWDAVVIGLGGVGSAAAHHLAARGCRVLGLDQHPRGHTLGSSHGKTRIIRQAYFEHPSYVPLLCRAYQLWQELELASGRQLYHPTGLVELGPADGVVIPGVLRSAAEHALAIEALSVDEVTRRWPGLAGPRLREHGGLRAVIEKDAGYLRVEDCVETHLQLAERAGATLRHVRPVRHWRTNGQAVEVTTDEGIEHAARLVIAGGPWSGRLLSSLGIPLRVLRKYQYWYQPKSPGYAQSDGFPCFFHETPSGYFYGFPDIGSEGLKVARHSGGTAVESPTSPHPRDRDEQRRIEDYLNGYLPGVGDQLKTQTGCYYTTTPDEHFIVDLLPNARQVAVIAGLSGHGFKFTSVLGELASQLAIDGATTLDTSLLRIGR</sequence>
<dbReference type="Proteomes" id="UP000321353">
    <property type="component" value="Chromosome"/>
</dbReference>
<dbReference type="InterPro" id="IPR006076">
    <property type="entry name" value="FAD-dep_OxRdtase"/>
</dbReference>
<dbReference type="EC" id="1.5.3.1" evidence="7"/>
<dbReference type="RefSeq" id="WP_147870023.1">
    <property type="nucleotide sequence ID" value="NZ_CP036264.1"/>
</dbReference>
<dbReference type="GO" id="GO:0008115">
    <property type="term" value="F:sarcosine oxidase activity"/>
    <property type="evidence" value="ECO:0007669"/>
    <property type="project" value="UniProtKB-EC"/>
</dbReference>
<dbReference type="NCBIfam" id="NF008425">
    <property type="entry name" value="PRK11259.1"/>
    <property type="match status" value="1"/>
</dbReference>
<evidence type="ECO:0000256" key="3">
    <source>
        <dbReference type="ARBA" id="ARBA00022827"/>
    </source>
</evidence>
<keyword evidence="8" id="KW-1185">Reference proteome</keyword>
<keyword evidence="4 7" id="KW-0560">Oxidoreductase</keyword>
<accession>A0A5B9MHS6</accession>
<feature type="region of interest" description="Disordered" evidence="5">
    <location>
        <begin position="271"/>
        <end position="290"/>
    </location>
</feature>
<evidence type="ECO:0000256" key="5">
    <source>
        <dbReference type="SAM" id="MobiDB-lite"/>
    </source>
</evidence>
<dbReference type="AlphaFoldDB" id="A0A5B9MHS6"/>
<evidence type="ECO:0000256" key="2">
    <source>
        <dbReference type="ARBA" id="ARBA00022630"/>
    </source>
</evidence>
<reference evidence="7 8" key="1">
    <citation type="submission" date="2019-02" db="EMBL/GenBank/DDBJ databases">
        <title>Planctomycetal bacteria perform biofilm scaping via a novel small molecule.</title>
        <authorList>
            <person name="Jeske O."/>
            <person name="Boedeker C."/>
            <person name="Wiegand S."/>
            <person name="Breitling P."/>
            <person name="Kallscheuer N."/>
            <person name="Jogler M."/>
            <person name="Rohde M."/>
            <person name="Petersen J."/>
            <person name="Medema M.H."/>
            <person name="Surup F."/>
            <person name="Jogler C."/>
        </authorList>
    </citation>
    <scope>NUCLEOTIDE SEQUENCE [LARGE SCALE GENOMIC DNA]</scope>
    <source>
        <strain evidence="7 8">Mal15</strain>
    </source>
</reference>
<feature type="domain" description="FAD dependent oxidoreductase" evidence="6">
    <location>
        <begin position="5"/>
        <end position="360"/>
    </location>
</feature>
<name>A0A5B9MHS6_9BACT</name>
<dbReference type="PANTHER" id="PTHR10961:SF7">
    <property type="entry name" value="FAD DEPENDENT OXIDOREDUCTASE DOMAIN-CONTAINING PROTEIN"/>
    <property type="match status" value="1"/>
</dbReference>
<keyword evidence="2" id="KW-0285">Flavoprotein</keyword>
<dbReference type="InterPro" id="IPR045170">
    <property type="entry name" value="MTOX"/>
</dbReference>
<organism evidence="7 8">
    <name type="scientific">Stieleria maiorica</name>
    <dbReference type="NCBI Taxonomy" id="2795974"/>
    <lineage>
        <taxon>Bacteria</taxon>
        <taxon>Pseudomonadati</taxon>
        <taxon>Planctomycetota</taxon>
        <taxon>Planctomycetia</taxon>
        <taxon>Pirellulales</taxon>
        <taxon>Pirellulaceae</taxon>
        <taxon>Stieleria</taxon>
    </lineage>
</organism>
<evidence type="ECO:0000256" key="4">
    <source>
        <dbReference type="ARBA" id="ARBA00023002"/>
    </source>
</evidence>
<dbReference type="Gene3D" id="3.50.50.60">
    <property type="entry name" value="FAD/NAD(P)-binding domain"/>
    <property type="match status" value="1"/>
</dbReference>
<dbReference type="Gene3D" id="3.30.9.10">
    <property type="entry name" value="D-Amino Acid Oxidase, subunit A, domain 2"/>
    <property type="match status" value="1"/>
</dbReference>
<dbReference type="SUPFAM" id="SSF54373">
    <property type="entry name" value="FAD-linked reductases, C-terminal domain"/>
    <property type="match status" value="1"/>
</dbReference>
<evidence type="ECO:0000313" key="8">
    <source>
        <dbReference type="Proteomes" id="UP000321353"/>
    </source>
</evidence>
<evidence type="ECO:0000313" key="7">
    <source>
        <dbReference type="EMBL" id="QEG00852.1"/>
    </source>
</evidence>
<dbReference type="PANTHER" id="PTHR10961">
    <property type="entry name" value="PEROXISOMAL SARCOSINE OXIDASE"/>
    <property type="match status" value="1"/>
</dbReference>
<evidence type="ECO:0000259" key="6">
    <source>
        <dbReference type="Pfam" id="PF01266"/>
    </source>
</evidence>
<proteinExistence type="predicted"/>
<comment type="cofactor">
    <cofactor evidence="1">
        <name>FAD</name>
        <dbReference type="ChEBI" id="CHEBI:57692"/>
    </cofactor>
</comment>
<dbReference type="GO" id="GO:0050660">
    <property type="term" value="F:flavin adenine dinucleotide binding"/>
    <property type="evidence" value="ECO:0007669"/>
    <property type="project" value="InterPro"/>
</dbReference>
<dbReference type="InterPro" id="IPR036188">
    <property type="entry name" value="FAD/NAD-bd_sf"/>
</dbReference>
<dbReference type="KEGG" id="smam:Mal15_49280"/>
<gene>
    <name evidence="7" type="primary">soxA</name>
    <name evidence="7" type="ORF">Mal15_49280</name>
</gene>